<keyword evidence="2" id="KW-0479">Metal-binding</keyword>
<dbReference type="PANTHER" id="PTHR46481:SF10">
    <property type="entry name" value="ZINC FINGER BED DOMAIN-CONTAINING PROTEIN 39"/>
    <property type="match status" value="1"/>
</dbReference>
<evidence type="ECO:0000256" key="6">
    <source>
        <dbReference type="ARBA" id="ARBA00023242"/>
    </source>
</evidence>
<keyword evidence="4" id="KW-0862">Zinc</keyword>
<evidence type="ECO:0000256" key="3">
    <source>
        <dbReference type="ARBA" id="ARBA00022771"/>
    </source>
</evidence>
<feature type="compositionally biased region" description="Low complexity" evidence="7">
    <location>
        <begin position="356"/>
        <end position="377"/>
    </location>
</feature>
<organism evidence="10 11">
    <name type="scientific">Dorcoceras hygrometricum</name>
    <dbReference type="NCBI Taxonomy" id="472368"/>
    <lineage>
        <taxon>Eukaryota</taxon>
        <taxon>Viridiplantae</taxon>
        <taxon>Streptophyta</taxon>
        <taxon>Embryophyta</taxon>
        <taxon>Tracheophyta</taxon>
        <taxon>Spermatophyta</taxon>
        <taxon>Magnoliopsida</taxon>
        <taxon>eudicotyledons</taxon>
        <taxon>Gunneridae</taxon>
        <taxon>Pentapetalae</taxon>
        <taxon>asterids</taxon>
        <taxon>lamiids</taxon>
        <taxon>Lamiales</taxon>
        <taxon>Gesneriaceae</taxon>
        <taxon>Didymocarpoideae</taxon>
        <taxon>Trichosporeae</taxon>
        <taxon>Loxocarpinae</taxon>
        <taxon>Dorcoceras</taxon>
    </lineage>
</organism>
<dbReference type="Pfam" id="PF05699">
    <property type="entry name" value="Dimer_Tnp_hAT"/>
    <property type="match status" value="1"/>
</dbReference>
<evidence type="ECO:0000256" key="1">
    <source>
        <dbReference type="ARBA" id="ARBA00004123"/>
    </source>
</evidence>
<feature type="non-terminal residue" evidence="10">
    <location>
        <position position="1"/>
    </location>
</feature>
<dbReference type="InterPro" id="IPR025525">
    <property type="entry name" value="hAT-like_transposase_RNase-H"/>
</dbReference>
<feature type="region of interest" description="Disordered" evidence="7">
    <location>
        <begin position="486"/>
        <end position="514"/>
    </location>
</feature>
<sequence>KKNELIKEFSSLDNKVSLCSDIWSDHWQSCSYMGITCHWIDNAWNIQKRLLAYRCFNDPHTAQNISHLMFIILEEYCLTSKNFSISFDNASANTCSIDELIRMCQPSIGGKFFHIRCTCHIFNLCVQNGLKSLERYIKPIRSEIHYLWTHPQVMKQWGKFCKLHGMRAKRFARDVPTRWNSTYKLLLSTFEYKDLLYLLCGFFGKIVQSSNIYLYSNKWNIFTTICEILKVFNDVTDQLSGVYYPTCHLVVTHLCNVACIFSEHLNSNDPALIECIISMKTKWEKYFFKIADIFLCAIVLDPRLKLDGLGELLTLYYDSLDPITDAYPSSSMIILSVRNSLTEIYTEYNEKYGSQVATQAQQHTTSSSTTSRLSKAQNLIHDRTKRPRGSSSSNLELENYLTTTFDFSTADEDTFDILRWWAQKTQVYPILSLMAKEILACPVSMVAVEQAFSMGGNTLDERRSTIRPENLETQCLLNDWSRAASKTLDSQNETNNDEDNEGTSGTTTGGGTSD</sequence>
<keyword evidence="5" id="KW-0238">DNA-binding</keyword>
<dbReference type="OrthoDB" id="1607513at2759"/>
<dbReference type="Pfam" id="PF14372">
    <property type="entry name" value="hAT-like_RNase-H"/>
    <property type="match status" value="1"/>
</dbReference>
<dbReference type="AlphaFoldDB" id="A0A2Z7BVW1"/>
<dbReference type="GO" id="GO:0005634">
    <property type="term" value="C:nucleus"/>
    <property type="evidence" value="ECO:0007669"/>
    <property type="project" value="UniProtKB-SubCell"/>
</dbReference>
<dbReference type="EMBL" id="KV001785">
    <property type="protein sequence ID" value="KZV38589.1"/>
    <property type="molecule type" value="Genomic_DNA"/>
</dbReference>
<reference evidence="10 11" key="1">
    <citation type="journal article" date="2015" name="Proc. Natl. Acad. Sci. U.S.A.">
        <title>The resurrection genome of Boea hygrometrica: A blueprint for survival of dehydration.</title>
        <authorList>
            <person name="Xiao L."/>
            <person name="Yang G."/>
            <person name="Zhang L."/>
            <person name="Yang X."/>
            <person name="Zhao S."/>
            <person name="Ji Z."/>
            <person name="Zhou Q."/>
            <person name="Hu M."/>
            <person name="Wang Y."/>
            <person name="Chen M."/>
            <person name="Xu Y."/>
            <person name="Jin H."/>
            <person name="Xiao X."/>
            <person name="Hu G."/>
            <person name="Bao F."/>
            <person name="Hu Y."/>
            <person name="Wan P."/>
            <person name="Li L."/>
            <person name="Deng X."/>
            <person name="Kuang T."/>
            <person name="Xiang C."/>
            <person name="Zhu J.K."/>
            <person name="Oliver M.J."/>
            <person name="He Y."/>
        </authorList>
    </citation>
    <scope>NUCLEOTIDE SEQUENCE [LARGE SCALE GENOMIC DNA]</scope>
    <source>
        <strain evidence="11">cv. XS01</strain>
    </source>
</reference>
<keyword evidence="3" id="KW-0863">Zinc-finger</keyword>
<keyword evidence="6" id="KW-0539">Nucleus</keyword>
<dbReference type="SUPFAM" id="SSF53098">
    <property type="entry name" value="Ribonuclease H-like"/>
    <property type="match status" value="1"/>
</dbReference>
<evidence type="ECO:0000259" key="9">
    <source>
        <dbReference type="Pfam" id="PF14372"/>
    </source>
</evidence>
<gene>
    <name evidence="10" type="ORF">F511_09340</name>
</gene>
<evidence type="ECO:0008006" key="12">
    <source>
        <dbReference type="Google" id="ProtNLM"/>
    </source>
</evidence>
<accession>A0A2Z7BVW1</accession>
<name>A0A2Z7BVW1_9LAMI</name>
<evidence type="ECO:0000259" key="8">
    <source>
        <dbReference type="Pfam" id="PF05699"/>
    </source>
</evidence>
<protein>
    <recommendedName>
        <fullName evidence="12">HAT C-terminal dimerisation domain-containing protein</fullName>
    </recommendedName>
</protein>
<evidence type="ECO:0000256" key="5">
    <source>
        <dbReference type="ARBA" id="ARBA00023125"/>
    </source>
</evidence>
<comment type="subcellular location">
    <subcellularLocation>
        <location evidence="1">Nucleus</location>
    </subcellularLocation>
</comment>
<dbReference type="GO" id="GO:0003677">
    <property type="term" value="F:DNA binding"/>
    <property type="evidence" value="ECO:0007669"/>
    <property type="project" value="UniProtKB-KW"/>
</dbReference>
<keyword evidence="11" id="KW-1185">Reference proteome</keyword>
<evidence type="ECO:0000256" key="2">
    <source>
        <dbReference type="ARBA" id="ARBA00022723"/>
    </source>
</evidence>
<evidence type="ECO:0000256" key="4">
    <source>
        <dbReference type="ARBA" id="ARBA00022833"/>
    </source>
</evidence>
<dbReference type="GO" id="GO:0008270">
    <property type="term" value="F:zinc ion binding"/>
    <property type="evidence" value="ECO:0007669"/>
    <property type="project" value="UniProtKB-KW"/>
</dbReference>
<dbReference type="PANTHER" id="PTHR46481">
    <property type="entry name" value="ZINC FINGER BED DOMAIN-CONTAINING PROTEIN 4"/>
    <property type="match status" value="1"/>
</dbReference>
<dbReference type="InterPro" id="IPR008906">
    <property type="entry name" value="HATC_C_dom"/>
</dbReference>
<dbReference type="Proteomes" id="UP000250235">
    <property type="component" value="Unassembled WGS sequence"/>
</dbReference>
<evidence type="ECO:0000313" key="10">
    <source>
        <dbReference type="EMBL" id="KZV38589.1"/>
    </source>
</evidence>
<feature type="domain" description="hAT-like transposase RNase-H fold" evidence="9">
    <location>
        <begin position="241"/>
        <end position="348"/>
    </location>
</feature>
<evidence type="ECO:0000256" key="7">
    <source>
        <dbReference type="SAM" id="MobiDB-lite"/>
    </source>
</evidence>
<evidence type="ECO:0000313" key="11">
    <source>
        <dbReference type="Proteomes" id="UP000250235"/>
    </source>
</evidence>
<dbReference type="InterPro" id="IPR052035">
    <property type="entry name" value="ZnF_BED_domain_contain"/>
</dbReference>
<proteinExistence type="predicted"/>
<feature type="domain" description="HAT C-terminal dimerisation" evidence="8">
    <location>
        <begin position="396"/>
        <end position="480"/>
    </location>
</feature>
<dbReference type="InterPro" id="IPR012337">
    <property type="entry name" value="RNaseH-like_sf"/>
</dbReference>
<feature type="region of interest" description="Disordered" evidence="7">
    <location>
        <begin position="356"/>
        <end position="393"/>
    </location>
</feature>
<dbReference type="GO" id="GO:0046983">
    <property type="term" value="F:protein dimerization activity"/>
    <property type="evidence" value="ECO:0007669"/>
    <property type="project" value="InterPro"/>
</dbReference>